<sequence>MNKQSIGILYGIQIFSIFILDLIATHIISKYKITNRVEYNVFIGDINLMLNTKILLIIDIYFFSYFYLENNLNAIFQNIFVKLTSISIWIILACRFRFATTIIIYISFKIISIIFLLRSLSLMEGLIYVKFNKKIGVDAKMIFKYLLIEMIVTLKYISLIFEYTTMLVSLSLEKGISQKPFNIVKLILLVIDIFIRKQNITTTKYLLITTPFFFSFYIWYDCYR</sequence>
<organism evidence="2 3">
    <name type="scientific">Vairimorpha apis BRL 01</name>
    <dbReference type="NCBI Taxonomy" id="1037528"/>
    <lineage>
        <taxon>Eukaryota</taxon>
        <taxon>Fungi</taxon>
        <taxon>Fungi incertae sedis</taxon>
        <taxon>Microsporidia</taxon>
        <taxon>Nosematidae</taxon>
        <taxon>Vairimorpha</taxon>
    </lineage>
</organism>
<reference evidence="2 3" key="1">
    <citation type="journal article" date="2013" name="BMC Genomics">
        <title>Genome sequencing and comparative genomics of honey bee microsporidia, Nosema apis reveal novel insights into host-parasite interactions.</title>
        <authorList>
            <person name="Chen Yp."/>
            <person name="Pettis J.S."/>
            <person name="Zhao Y."/>
            <person name="Liu X."/>
            <person name="Tallon L.J."/>
            <person name="Sadzewicz L.D."/>
            <person name="Li R."/>
            <person name="Zheng H."/>
            <person name="Huang S."/>
            <person name="Zhang X."/>
            <person name="Hamilton M.C."/>
            <person name="Pernal S.F."/>
            <person name="Melathopoulos A.P."/>
            <person name="Yan X."/>
            <person name="Evans J.D."/>
        </authorList>
    </citation>
    <scope>NUCLEOTIDE SEQUENCE [LARGE SCALE GENOMIC DNA]</scope>
    <source>
        <strain evidence="2 3">BRL 01</strain>
    </source>
</reference>
<dbReference type="EMBL" id="KE647164">
    <property type="protein sequence ID" value="EQB61205.1"/>
    <property type="molecule type" value="Genomic_DNA"/>
</dbReference>
<evidence type="ECO:0000256" key="1">
    <source>
        <dbReference type="SAM" id="Phobius"/>
    </source>
</evidence>
<feature type="transmembrane region" description="Helical" evidence="1">
    <location>
        <begin position="202"/>
        <end position="220"/>
    </location>
</feature>
<dbReference type="VEuPathDB" id="MicrosporidiaDB:NAPIS_ORF01186"/>
<feature type="transmembrane region" description="Helical" evidence="1">
    <location>
        <begin position="7"/>
        <end position="28"/>
    </location>
</feature>
<keyword evidence="1" id="KW-0812">Transmembrane</keyword>
<keyword evidence="3" id="KW-1185">Reference proteome</keyword>
<feature type="transmembrane region" description="Helical" evidence="1">
    <location>
        <begin position="48"/>
        <end position="68"/>
    </location>
</feature>
<dbReference type="Proteomes" id="UP000053780">
    <property type="component" value="Unassembled WGS sequence"/>
</dbReference>
<dbReference type="AlphaFoldDB" id="T0MJR9"/>
<feature type="transmembrane region" description="Helical" evidence="1">
    <location>
        <begin position="104"/>
        <end position="129"/>
    </location>
</feature>
<accession>T0MJR9</accession>
<gene>
    <name evidence="2" type="ORF">NAPIS_ORF01186</name>
</gene>
<protein>
    <submittedName>
        <fullName evidence="2">Uncharacterized protein</fullName>
    </submittedName>
</protein>
<feature type="transmembrane region" description="Helical" evidence="1">
    <location>
        <begin position="141"/>
        <end position="161"/>
    </location>
</feature>
<proteinExistence type="predicted"/>
<keyword evidence="1" id="KW-1133">Transmembrane helix</keyword>
<feature type="transmembrane region" description="Helical" evidence="1">
    <location>
        <begin position="80"/>
        <end position="98"/>
    </location>
</feature>
<keyword evidence="1" id="KW-0472">Membrane</keyword>
<evidence type="ECO:0000313" key="2">
    <source>
        <dbReference type="EMBL" id="EQB61205.1"/>
    </source>
</evidence>
<dbReference type="HOGENOM" id="CLU_1235331_0_0_1"/>
<name>T0MJR9_9MICR</name>
<evidence type="ECO:0000313" key="3">
    <source>
        <dbReference type="Proteomes" id="UP000053780"/>
    </source>
</evidence>